<gene>
    <name evidence="1" type="ORF">S06H3_46188</name>
</gene>
<evidence type="ECO:0000313" key="1">
    <source>
        <dbReference type="EMBL" id="GAI38982.1"/>
    </source>
</evidence>
<accession>X1N4R2</accession>
<dbReference type="AlphaFoldDB" id="X1N4R2"/>
<reference evidence="1" key="1">
    <citation type="journal article" date="2014" name="Front. Microbiol.">
        <title>High frequency of phylogenetically diverse reductive dehalogenase-homologous genes in deep subseafloor sedimentary metagenomes.</title>
        <authorList>
            <person name="Kawai M."/>
            <person name="Futagami T."/>
            <person name="Toyoda A."/>
            <person name="Takaki Y."/>
            <person name="Nishi S."/>
            <person name="Hori S."/>
            <person name="Arai W."/>
            <person name="Tsubouchi T."/>
            <person name="Morono Y."/>
            <person name="Uchiyama I."/>
            <person name="Ito T."/>
            <person name="Fujiyama A."/>
            <person name="Inagaki F."/>
            <person name="Takami H."/>
        </authorList>
    </citation>
    <scope>NUCLEOTIDE SEQUENCE</scope>
    <source>
        <strain evidence="1">Expedition CK06-06</strain>
    </source>
</reference>
<name>X1N4R2_9ZZZZ</name>
<proteinExistence type="predicted"/>
<sequence>MLTTYLYAKIYYMQDKSPIIEVAKKVCPAVITIVISKDLPKIEGFYLFPFGGKEFIIPKIEDKKRKKAE</sequence>
<comment type="caution">
    <text evidence="1">The sequence shown here is derived from an EMBL/GenBank/DDBJ whole genome shotgun (WGS) entry which is preliminary data.</text>
</comment>
<dbReference type="EMBL" id="BARV01028915">
    <property type="protein sequence ID" value="GAI38982.1"/>
    <property type="molecule type" value="Genomic_DNA"/>
</dbReference>
<organism evidence="1">
    <name type="scientific">marine sediment metagenome</name>
    <dbReference type="NCBI Taxonomy" id="412755"/>
    <lineage>
        <taxon>unclassified sequences</taxon>
        <taxon>metagenomes</taxon>
        <taxon>ecological metagenomes</taxon>
    </lineage>
</organism>
<protein>
    <submittedName>
        <fullName evidence="1">Uncharacterized protein</fullName>
    </submittedName>
</protein>